<dbReference type="AlphaFoldDB" id="A0A1E8GK49"/>
<reference evidence="5" key="1">
    <citation type="submission" date="2016-09" db="EMBL/GenBank/DDBJ databases">
        <title>Draft genome sequence of a novel species of the family Streptococcaceae isolated from flowers.</title>
        <authorList>
            <person name="Chuah L.-O."/>
            <person name="Yap K.-P."/>
            <person name="Thong K.L."/>
            <person name="Liong M.T."/>
            <person name="Ahmad R."/>
            <person name="Rusul G."/>
        </authorList>
    </citation>
    <scope>NUCLEOTIDE SEQUENCE [LARGE SCALE GENOMIC DNA]</scope>
    <source>
        <strain evidence="5">DF1</strain>
    </source>
</reference>
<evidence type="ECO:0000313" key="4">
    <source>
        <dbReference type="EMBL" id="OFI48557.1"/>
    </source>
</evidence>
<dbReference type="Pfam" id="PF14278">
    <property type="entry name" value="TetR_C_8"/>
    <property type="match status" value="1"/>
</dbReference>
<proteinExistence type="predicted"/>
<dbReference type="OrthoDB" id="9810250at2"/>
<evidence type="ECO:0000313" key="5">
    <source>
        <dbReference type="Proteomes" id="UP000178622"/>
    </source>
</evidence>
<keyword evidence="5" id="KW-1185">Reference proteome</keyword>
<dbReference type="InterPro" id="IPR050624">
    <property type="entry name" value="HTH-type_Tx_Regulator"/>
</dbReference>
<feature type="domain" description="HTH tetR-type" evidence="3">
    <location>
        <begin position="6"/>
        <end position="66"/>
    </location>
</feature>
<organism evidence="4 5">
    <name type="scientific">Floricoccus tropicus</name>
    <dbReference type="NCBI Taxonomy" id="1859473"/>
    <lineage>
        <taxon>Bacteria</taxon>
        <taxon>Bacillati</taxon>
        <taxon>Bacillota</taxon>
        <taxon>Bacilli</taxon>
        <taxon>Lactobacillales</taxon>
        <taxon>Streptococcaceae</taxon>
        <taxon>Floricoccus</taxon>
    </lineage>
</organism>
<evidence type="ECO:0000259" key="3">
    <source>
        <dbReference type="PROSITE" id="PS50977"/>
    </source>
</evidence>
<dbReference type="InterPro" id="IPR001647">
    <property type="entry name" value="HTH_TetR"/>
</dbReference>
<dbReference type="EMBL" id="MKIR01000024">
    <property type="protein sequence ID" value="OFI48557.1"/>
    <property type="molecule type" value="Genomic_DNA"/>
</dbReference>
<dbReference type="GO" id="GO:0003677">
    <property type="term" value="F:DNA binding"/>
    <property type="evidence" value="ECO:0007669"/>
    <property type="project" value="UniProtKB-UniRule"/>
</dbReference>
<dbReference type="STRING" id="1859473.BG261_06575"/>
<feature type="DNA-binding region" description="H-T-H motif" evidence="2">
    <location>
        <begin position="29"/>
        <end position="48"/>
    </location>
</feature>
<dbReference type="Gene3D" id="1.10.357.10">
    <property type="entry name" value="Tetracycline Repressor, domain 2"/>
    <property type="match status" value="1"/>
</dbReference>
<sequence length="191" mass="22898">MQKKLPSSKEKLLEALSHQLTYRPIEEIKVSELINEAKISRSTFYRLFETKEIFFDWVLHYYLEGLSTTTKSNSENSQEFYYNYLTYIDQNSIYFKVFNNSNMWPQFNSEMYRIGIDIYKDFIFSQTYDKKLSIFVSNYIVNAHIGVVMEWLRQEKMERPEQLSKLLVELTSSALTSQGIEMENMFENRIK</sequence>
<dbReference type="RefSeq" id="WP_070792952.1">
    <property type="nucleotide sequence ID" value="NZ_MKIR01000024.1"/>
</dbReference>
<dbReference type="PROSITE" id="PS50977">
    <property type="entry name" value="HTH_TETR_2"/>
    <property type="match status" value="1"/>
</dbReference>
<accession>A0A1E8GK49</accession>
<protein>
    <recommendedName>
        <fullName evidence="3">HTH tetR-type domain-containing protein</fullName>
    </recommendedName>
</protein>
<dbReference type="PANTHER" id="PTHR43479">
    <property type="entry name" value="ACREF/ENVCD OPERON REPRESSOR-RELATED"/>
    <property type="match status" value="1"/>
</dbReference>
<keyword evidence="1 2" id="KW-0238">DNA-binding</keyword>
<dbReference type="SUPFAM" id="SSF46689">
    <property type="entry name" value="Homeodomain-like"/>
    <property type="match status" value="1"/>
</dbReference>
<dbReference type="InterPro" id="IPR009057">
    <property type="entry name" value="Homeodomain-like_sf"/>
</dbReference>
<evidence type="ECO:0000256" key="1">
    <source>
        <dbReference type="ARBA" id="ARBA00023125"/>
    </source>
</evidence>
<dbReference type="InterPro" id="IPR039532">
    <property type="entry name" value="TetR_C_Firmicutes"/>
</dbReference>
<gene>
    <name evidence="4" type="ORF">BG261_06575</name>
</gene>
<evidence type="ECO:0000256" key="2">
    <source>
        <dbReference type="PROSITE-ProRule" id="PRU00335"/>
    </source>
</evidence>
<dbReference type="PANTHER" id="PTHR43479:SF11">
    <property type="entry name" value="ACREF_ENVCD OPERON REPRESSOR-RELATED"/>
    <property type="match status" value="1"/>
</dbReference>
<name>A0A1E8GK49_9LACT</name>
<comment type="caution">
    <text evidence="4">The sequence shown here is derived from an EMBL/GenBank/DDBJ whole genome shotgun (WGS) entry which is preliminary data.</text>
</comment>
<dbReference type="Proteomes" id="UP000178622">
    <property type="component" value="Unassembled WGS sequence"/>
</dbReference>